<dbReference type="InterPro" id="IPR017907">
    <property type="entry name" value="Znf_RING_CS"/>
</dbReference>
<dbReference type="GO" id="GO:0032436">
    <property type="term" value="P:positive regulation of proteasomal ubiquitin-dependent protein catabolic process"/>
    <property type="evidence" value="ECO:0007669"/>
    <property type="project" value="TreeGrafter"/>
</dbReference>
<feature type="compositionally biased region" description="Basic and acidic residues" evidence="5">
    <location>
        <begin position="150"/>
        <end position="166"/>
    </location>
</feature>
<dbReference type="GO" id="GO:0031624">
    <property type="term" value="F:ubiquitin conjugating enzyme binding"/>
    <property type="evidence" value="ECO:0007669"/>
    <property type="project" value="TreeGrafter"/>
</dbReference>
<dbReference type="GO" id="GO:0042428">
    <property type="term" value="P:serotonin metabolic process"/>
    <property type="evidence" value="ECO:0007669"/>
    <property type="project" value="TreeGrafter"/>
</dbReference>
<comment type="caution">
    <text evidence="8">The sequence shown here is derived from an EMBL/GenBank/DDBJ whole genome shotgun (WGS) entry which is preliminary data.</text>
</comment>
<dbReference type="GO" id="GO:0000209">
    <property type="term" value="P:protein polyubiquitination"/>
    <property type="evidence" value="ECO:0007669"/>
    <property type="project" value="InterPro"/>
</dbReference>
<feature type="region of interest" description="Disordered" evidence="5">
    <location>
        <begin position="213"/>
        <end position="237"/>
    </location>
</feature>
<dbReference type="InterPro" id="IPR033263">
    <property type="entry name" value="RNF180"/>
</dbReference>
<dbReference type="PANTHER" id="PTHR46717:SF1">
    <property type="entry name" value="E3 UBIQUITIN-PROTEIN LIGASE RNF180"/>
    <property type="match status" value="1"/>
</dbReference>
<feature type="transmembrane region" description="Helical" evidence="6">
    <location>
        <begin position="456"/>
        <end position="475"/>
    </location>
</feature>
<feature type="compositionally biased region" description="Basic and acidic residues" evidence="5">
    <location>
        <begin position="1"/>
        <end position="17"/>
    </location>
</feature>
<feature type="region of interest" description="Disordered" evidence="5">
    <location>
        <begin position="1"/>
        <end position="22"/>
    </location>
</feature>
<dbReference type="InterPro" id="IPR027370">
    <property type="entry name" value="Znf-RING_euk"/>
</dbReference>
<feature type="compositionally biased region" description="Polar residues" evidence="5">
    <location>
        <begin position="167"/>
        <end position="182"/>
    </location>
</feature>
<evidence type="ECO:0000256" key="6">
    <source>
        <dbReference type="SAM" id="Phobius"/>
    </source>
</evidence>
<evidence type="ECO:0000256" key="2">
    <source>
        <dbReference type="ARBA" id="ARBA00022771"/>
    </source>
</evidence>
<sequence length="523" mass="59647">MDIKIRTGTKRQEDSVPCHENVSTTIGTKEERKGQLRNFDNFQVLVEENMDESGIKDSEKMTFQLDMEVGSLAAMTSLEGENDKKNAKMKSDLFWQKMDNHKSSNRASPVRGSERNEQYAEGACAMPLTNESQSAALASHPQPRSSAVLRKREPRQSERTEEKDVMQENSRQVAPKTLKQQQIPEQNIMKHENSALWNTQRILPNCPRPKAVSCDQKPAKEPQKHLETHEAGPCTEELTDADDAQDTTDLLNESEHTCAICYDIMVRPHEVRPCGHVFCELCLRQLQSTTASRQPLQHPQVERNGRQQREILVLCPICRRPIEKCHAKGELNDFVRAKYPQGYSEGLKLLHDETRKSRNSRLPSSRPGQYRQLHQNHRPNHRPGPVQNQRLPDVNKVGEILRTFGWILFVCGAGSVLALYFVSMIITVGLLKFCFACVGKGGLVFDKEREDARSPLSFRMMQVLSFVLFLVGVKMFFTLCWWQLIVLNLLVLFLMSMGYSLDGRVEKTVFKVVTTAFRHLGRA</sequence>
<evidence type="ECO:0000256" key="3">
    <source>
        <dbReference type="ARBA" id="ARBA00022833"/>
    </source>
</evidence>
<dbReference type="InterPro" id="IPR001841">
    <property type="entry name" value="Znf_RING"/>
</dbReference>
<dbReference type="Gene3D" id="3.30.40.10">
    <property type="entry name" value="Zinc/RING finger domain, C3HC4 (zinc finger)"/>
    <property type="match status" value="1"/>
</dbReference>
<evidence type="ECO:0000256" key="4">
    <source>
        <dbReference type="PROSITE-ProRule" id="PRU00175"/>
    </source>
</evidence>
<dbReference type="SMART" id="SM00184">
    <property type="entry name" value="RING"/>
    <property type="match status" value="1"/>
</dbReference>
<dbReference type="GO" id="GO:0005789">
    <property type="term" value="C:endoplasmic reticulum membrane"/>
    <property type="evidence" value="ECO:0007669"/>
    <property type="project" value="TreeGrafter"/>
</dbReference>
<dbReference type="PANTHER" id="PTHR46717">
    <property type="entry name" value="E3 UBIQUITIN-PROTEIN LIGASE RNF180"/>
    <property type="match status" value="1"/>
</dbReference>
<keyword evidence="6" id="KW-1133">Transmembrane helix</keyword>
<dbReference type="AlphaFoldDB" id="A0AAE0Z941"/>
<proteinExistence type="predicted"/>
<dbReference type="SUPFAM" id="SSF57850">
    <property type="entry name" value="RING/U-box"/>
    <property type="match status" value="1"/>
</dbReference>
<accession>A0AAE0Z941</accession>
<feature type="region of interest" description="Disordered" evidence="5">
    <location>
        <begin position="96"/>
        <end position="118"/>
    </location>
</feature>
<keyword evidence="2 4" id="KW-0863">Zinc-finger</keyword>
<dbReference type="Pfam" id="PF13445">
    <property type="entry name" value="zf-RING_UBOX"/>
    <property type="match status" value="1"/>
</dbReference>
<keyword evidence="9" id="KW-1185">Reference proteome</keyword>
<feature type="transmembrane region" description="Helical" evidence="6">
    <location>
        <begin position="404"/>
        <end position="435"/>
    </location>
</feature>
<keyword evidence="6" id="KW-0812">Transmembrane</keyword>
<dbReference type="PROSITE" id="PS00518">
    <property type="entry name" value="ZF_RING_1"/>
    <property type="match status" value="1"/>
</dbReference>
<keyword evidence="3" id="KW-0862">Zinc</keyword>
<dbReference type="InterPro" id="IPR013083">
    <property type="entry name" value="Znf_RING/FYVE/PHD"/>
</dbReference>
<dbReference type="GO" id="GO:0061630">
    <property type="term" value="F:ubiquitin protein ligase activity"/>
    <property type="evidence" value="ECO:0007669"/>
    <property type="project" value="InterPro"/>
</dbReference>
<feature type="compositionally biased region" description="Basic and acidic residues" evidence="5">
    <location>
        <begin position="217"/>
        <end position="230"/>
    </location>
</feature>
<feature type="region of interest" description="Disordered" evidence="5">
    <location>
        <begin position="133"/>
        <end position="182"/>
    </location>
</feature>
<feature type="domain" description="RING-type" evidence="7">
    <location>
        <begin position="258"/>
        <end position="319"/>
    </location>
</feature>
<evidence type="ECO:0000256" key="1">
    <source>
        <dbReference type="ARBA" id="ARBA00022723"/>
    </source>
</evidence>
<keyword evidence="1" id="KW-0479">Metal-binding</keyword>
<feature type="region of interest" description="Disordered" evidence="5">
    <location>
        <begin position="354"/>
        <end position="391"/>
    </location>
</feature>
<evidence type="ECO:0000259" key="7">
    <source>
        <dbReference type="PROSITE" id="PS50089"/>
    </source>
</evidence>
<evidence type="ECO:0000256" key="5">
    <source>
        <dbReference type="SAM" id="MobiDB-lite"/>
    </source>
</evidence>
<organism evidence="8 9">
    <name type="scientific">Elysia crispata</name>
    <name type="common">lettuce slug</name>
    <dbReference type="NCBI Taxonomy" id="231223"/>
    <lineage>
        <taxon>Eukaryota</taxon>
        <taxon>Metazoa</taxon>
        <taxon>Spiralia</taxon>
        <taxon>Lophotrochozoa</taxon>
        <taxon>Mollusca</taxon>
        <taxon>Gastropoda</taxon>
        <taxon>Heterobranchia</taxon>
        <taxon>Euthyneura</taxon>
        <taxon>Panpulmonata</taxon>
        <taxon>Sacoglossa</taxon>
        <taxon>Placobranchoidea</taxon>
        <taxon>Plakobranchidae</taxon>
        <taxon>Elysia</taxon>
    </lineage>
</organism>
<dbReference type="EMBL" id="JAWDGP010004450">
    <property type="protein sequence ID" value="KAK3764306.1"/>
    <property type="molecule type" value="Genomic_DNA"/>
</dbReference>
<evidence type="ECO:0000313" key="8">
    <source>
        <dbReference type="EMBL" id="KAK3764306.1"/>
    </source>
</evidence>
<name>A0AAE0Z941_9GAST</name>
<protein>
    <recommendedName>
        <fullName evidence="7">RING-type domain-containing protein</fullName>
    </recommendedName>
</protein>
<dbReference type="Proteomes" id="UP001283361">
    <property type="component" value="Unassembled WGS sequence"/>
</dbReference>
<gene>
    <name evidence="8" type="ORF">RRG08_008788</name>
</gene>
<reference evidence="8" key="1">
    <citation type="journal article" date="2023" name="G3 (Bethesda)">
        <title>A reference genome for the long-term kleptoplast-retaining sea slug Elysia crispata morphotype clarki.</title>
        <authorList>
            <person name="Eastman K.E."/>
            <person name="Pendleton A.L."/>
            <person name="Shaikh M.A."/>
            <person name="Suttiyut T."/>
            <person name="Ogas R."/>
            <person name="Tomko P."/>
            <person name="Gavelis G."/>
            <person name="Widhalm J.R."/>
            <person name="Wisecaver J.H."/>
        </authorList>
    </citation>
    <scope>NUCLEOTIDE SEQUENCE</scope>
    <source>
        <strain evidence="8">ECLA1</strain>
    </source>
</reference>
<dbReference type="PROSITE" id="PS50089">
    <property type="entry name" value="ZF_RING_2"/>
    <property type="match status" value="1"/>
</dbReference>
<dbReference type="GO" id="GO:0008270">
    <property type="term" value="F:zinc ion binding"/>
    <property type="evidence" value="ECO:0007669"/>
    <property type="project" value="UniProtKB-KW"/>
</dbReference>
<dbReference type="GO" id="GO:0042415">
    <property type="term" value="P:norepinephrine metabolic process"/>
    <property type="evidence" value="ECO:0007669"/>
    <property type="project" value="TreeGrafter"/>
</dbReference>
<evidence type="ECO:0000313" key="9">
    <source>
        <dbReference type="Proteomes" id="UP001283361"/>
    </source>
</evidence>
<keyword evidence="6" id="KW-0472">Membrane</keyword>